<reference evidence="3" key="1">
    <citation type="submission" date="2016-12" db="EMBL/GenBank/DDBJ databases">
        <authorList>
            <person name="Varghese N."/>
            <person name="Submissions S."/>
        </authorList>
    </citation>
    <scope>NUCLEOTIDE SEQUENCE [LARGE SCALE GENOMIC DNA]</scope>
    <source>
        <strain evidence="3">DSM 25035</strain>
    </source>
</reference>
<protein>
    <recommendedName>
        <fullName evidence="4">Lipoprotein</fullName>
    </recommendedName>
</protein>
<evidence type="ECO:0000313" key="3">
    <source>
        <dbReference type="Proteomes" id="UP000184609"/>
    </source>
</evidence>
<accession>A0A1M7Z654</accession>
<dbReference type="EMBL" id="FRXN01000001">
    <property type="protein sequence ID" value="SHO60260.1"/>
    <property type="molecule type" value="Genomic_DNA"/>
</dbReference>
<dbReference type="Proteomes" id="UP000184609">
    <property type="component" value="Unassembled WGS sequence"/>
</dbReference>
<dbReference type="RefSeq" id="WP_073570325.1">
    <property type="nucleotide sequence ID" value="NZ_FRXN01000001.1"/>
</dbReference>
<evidence type="ECO:0008006" key="4">
    <source>
        <dbReference type="Google" id="ProtNLM"/>
    </source>
</evidence>
<dbReference type="AlphaFoldDB" id="A0A1M7Z654"/>
<feature type="signal peptide" evidence="1">
    <location>
        <begin position="1"/>
        <end position="19"/>
    </location>
</feature>
<evidence type="ECO:0000256" key="1">
    <source>
        <dbReference type="SAM" id="SignalP"/>
    </source>
</evidence>
<name>A0A1M7Z654_9BACT</name>
<feature type="chain" id="PRO_5012703655" description="Lipoprotein" evidence="1">
    <location>
        <begin position="20"/>
        <end position="124"/>
    </location>
</feature>
<dbReference type="STRING" id="1073327.SAMN04488108_0679"/>
<proteinExistence type="predicted"/>
<keyword evidence="3" id="KW-1185">Reference proteome</keyword>
<evidence type="ECO:0000313" key="2">
    <source>
        <dbReference type="EMBL" id="SHO60260.1"/>
    </source>
</evidence>
<dbReference type="PROSITE" id="PS51257">
    <property type="entry name" value="PROKAR_LIPOPROTEIN"/>
    <property type="match status" value="1"/>
</dbReference>
<sequence length="124" mass="14184">MKRILFIFSMALVSILFLASCKEEVDPILICGSSNPTDEITIIKEMVENIKSSEFEKQNNYVRSGTYKGVRYIYVGSCCATCYWVPVFYTCDGEKVENADFSIVDLEDKVLIYAHETNTCQFEE</sequence>
<gene>
    <name evidence="2" type="ORF">SAMN04488108_0679</name>
</gene>
<keyword evidence="1" id="KW-0732">Signal</keyword>
<organism evidence="2 3">
    <name type="scientific">Algoriphagus zhangzhouensis</name>
    <dbReference type="NCBI Taxonomy" id="1073327"/>
    <lineage>
        <taxon>Bacteria</taxon>
        <taxon>Pseudomonadati</taxon>
        <taxon>Bacteroidota</taxon>
        <taxon>Cytophagia</taxon>
        <taxon>Cytophagales</taxon>
        <taxon>Cyclobacteriaceae</taxon>
        <taxon>Algoriphagus</taxon>
    </lineage>
</organism>